<dbReference type="OrthoDB" id="9801844at2"/>
<dbReference type="InterPro" id="IPR015365">
    <property type="entry name" value="Elong-fact-P_C"/>
</dbReference>
<dbReference type="CDD" id="cd04470">
    <property type="entry name" value="S1_EF-P_repeat_1"/>
    <property type="match status" value="1"/>
</dbReference>
<protein>
    <recommendedName>
        <fullName evidence="2">Elongation factor P-like protein</fullName>
    </recommendedName>
</protein>
<dbReference type="InterPro" id="IPR001059">
    <property type="entry name" value="Transl_elong_P/YeiP_cen"/>
</dbReference>
<dbReference type="PANTHER" id="PTHR30053">
    <property type="entry name" value="ELONGATION FACTOR P"/>
    <property type="match status" value="1"/>
</dbReference>
<dbReference type="InterPro" id="IPR008991">
    <property type="entry name" value="Translation_prot_SH3-like_sf"/>
</dbReference>
<dbReference type="Gene3D" id="2.30.30.30">
    <property type="match status" value="1"/>
</dbReference>
<dbReference type="EMBL" id="CP042997">
    <property type="protein sequence ID" value="QEH33850.1"/>
    <property type="molecule type" value="Genomic_DNA"/>
</dbReference>
<comment type="similarity">
    <text evidence="1 2">Belongs to the elongation factor P family.</text>
</comment>
<accession>A0A5B9W1J7</accession>
<name>A0A5B9W1J7_9BACT</name>
<dbReference type="Proteomes" id="UP000324233">
    <property type="component" value="Chromosome"/>
</dbReference>
<dbReference type="InterPro" id="IPR014722">
    <property type="entry name" value="Rib_uL2_dom2"/>
</dbReference>
<dbReference type="SUPFAM" id="SSF50249">
    <property type="entry name" value="Nucleic acid-binding proteins"/>
    <property type="match status" value="2"/>
</dbReference>
<dbReference type="HAMAP" id="MF_00646">
    <property type="entry name" value="EFP"/>
    <property type="match status" value="1"/>
</dbReference>
<dbReference type="GO" id="GO:0003746">
    <property type="term" value="F:translation elongation factor activity"/>
    <property type="evidence" value="ECO:0007669"/>
    <property type="project" value="UniProtKB-UniRule"/>
</dbReference>
<keyword evidence="5" id="KW-0251">Elongation factor</keyword>
<dbReference type="InterPro" id="IPR020599">
    <property type="entry name" value="Transl_elong_fac_P/YeiP"/>
</dbReference>
<dbReference type="InterPro" id="IPR013852">
    <property type="entry name" value="Transl_elong_P/YeiP_CS"/>
</dbReference>
<organism evidence="5 6">
    <name type="scientific">Aquisphaera giovannonii</name>
    <dbReference type="NCBI Taxonomy" id="406548"/>
    <lineage>
        <taxon>Bacteria</taxon>
        <taxon>Pseudomonadati</taxon>
        <taxon>Planctomycetota</taxon>
        <taxon>Planctomycetia</taxon>
        <taxon>Isosphaerales</taxon>
        <taxon>Isosphaeraceae</taxon>
        <taxon>Aquisphaera</taxon>
    </lineage>
</organism>
<dbReference type="PIRSF" id="PIRSF005901">
    <property type="entry name" value="EF-P"/>
    <property type="match status" value="1"/>
</dbReference>
<evidence type="ECO:0000256" key="1">
    <source>
        <dbReference type="ARBA" id="ARBA00009479"/>
    </source>
</evidence>
<dbReference type="InterPro" id="IPR013185">
    <property type="entry name" value="Transl_elong_KOW-like"/>
</dbReference>
<dbReference type="InterPro" id="IPR012340">
    <property type="entry name" value="NA-bd_OB-fold"/>
</dbReference>
<dbReference type="KEGG" id="agv:OJF2_23810"/>
<keyword evidence="5" id="KW-0648">Protein biosynthesis</keyword>
<dbReference type="Pfam" id="PF08207">
    <property type="entry name" value="EFP_N"/>
    <property type="match status" value="1"/>
</dbReference>
<dbReference type="FunFam" id="2.40.50.140:FF:000004">
    <property type="entry name" value="Elongation factor P"/>
    <property type="match status" value="1"/>
</dbReference>
<gene>
    <name evidence="5" type="primary">yeiP</name>
    <name evidence="5" type="ORF">OJF2_23810</name>
</gene>
<dbReference type="NCBIfam" id="NF001810">
    <property type="entry name" value="PRK00529.1"/>
    <property type="match status" value="1"/>
</dbReference>
<dbReference type="Pfam" id="PF09285">
    <property type="entry name" value="Elong-fact-P_C"/>
    <property type="match status" value="1"/>
</dbReference>
<evidence type="ECO:0000259" key="3">
    <source>
        <dbReference type="SMART" id="SM00841"/>
    </source>
</evidence>
<dbReference type="SMART" id="SM00841">
    <property type="entry name" value="Elong-fact-P_C"/>
    <property type="match status" value="1"/>
</dbReference>
<dbReference type="RefSeq" id="WP_148593850.1">
    <property type="nucleotide sequence ID" value="NZ_CP042997.1"/>
</dbReference>
<dbReference type="PROSITE" id="PS01275">
    <property type="entry name" value="EFP"/>
    <property type="match status" value="1"/>
</dbReference>
<dbReference type="Pfam" id="PF01132">
    <property type="entry name" value="EFP"/>
    <property type="match status" value="1"/>
</dbReference>
<proteinExistence type="inferred from homology"/>
<dbReference type="SMART" id="SM01185">
    <property type="entry name" value="EFP"/>
    <property type="match status" value="1"/>
</dbReference>
<evidence type="ECO:0000313" key="5">
    <source>
        <dbReference type="EMBL" id="QEH33850.1"/>
    </source>
</evidence>
<dbReference type="Gene3D" id="2.40.50.140">
    <property type="entry name" value="Nucleic acid-binding proteins"/>
    <property type="match status" value="2"/>
</dbReference>
<evidence type="ECO:0000256" key="2">
    <source>
        <dbReference type="HAMAP-Rule" id="MF_00646"/>
    </source>
</evidence>
<sequence>MVPAKDFKRRMVVEIDGAPHMIEHIQVQTPSARGAATLYKIKARNLKTKNRVEKSYRGTEGLNESSFERRPIQYLYRDQDELHFMDAQDFTQFSMLADELGDIVSFMTENMEGVESLVVDDEVIAIELPDTVELPIVESAPGVRGNSATGRTKPATLSTGHVVQVPEHLDPGAVVRVDTRTGEYLGRAT</sequence>
<feature type="domain" description="Translation elongation factor P/YeiP central" evidence="4">
    <location>
        <begin position="69"/>
        <end position="124"/>
    </location>
</feature>
<dbReference type="AlphaFoldDB" id="A0A5B9W1J7"/>
<evidence type="ECO:0000259" key="4">
    <source>
        <dbReference type="SMART" id="SM01185"/>
    </source>
</evidence>
<dbReference type="GO" id="GO:0043043">
    <property type="term" value="P:peptide biosynthetic process"/>
    <property type="evidence" value="ECO:0007669"/>
    <property type="project" value="InterPro"/>
</dbReference>
<keyword evidence="6" id="KW-1185">Reference proteome</keyword>
<dbReference type="CDD" id="cd05794">
    <property type="entry name" value="S1_EF-P_repeat_2"/>
    <property type="match status" value="1"/>
</dbReference>
<reference evidence="5 6" key="1">
    <citation type="submission" date="2019-08" db="EMBL/GenBank/DDBJ databases">
        <title>Deep-cultivation of Planctomycetes and their phenomic and genomic characterization uncovers novel biology.</title>
        <authorList>
            <person name="Wiegand S."/>
            <person name="Jogler M."/>
            <person name="Boedeker C."/>
            <person name="Pinto D."/>
            <person name="Vollmers J."/>
            <person name="Rivas-Marin E."/>
            <person name="Kohn T."/>
            <person name="Peeters S.H."/>
            <person name="Heuer A."/>
            <person name="Rast P."/>
            <person name="Oberbeckmann S."/>
            <person name="Bunk B."/>
            <person name="Jeske O."/>
            <person name="Meyerdierks A."/>
            <person name="Storesund J.E."/>
            <person name="Kallscheuer N."/>
            <person name="Luecker S."/>
            <person name="Lage O.M."/>
            <person name="Pohl T."/>
            <person name="Merkel B.J."/>
            <person name="Hornburger P."/>
            <person name="Mueller R.-W."/>
            <person name="Bruemmer F."/>
            <person name="Labrenz M."/>
            <person name="Spormann A.M."/>
            <person name="Op den Camp H."/>
            <person name="Overmann J."/>
            <person name="Amann R."/>
            <person name="Jetten M.S.M."/>
            <person name="Mascher T."/>
            <person name="Medema M.H."/>
            <person name="Devos D.P."/>
            <person name="Kaster A.-K."/>
            <person name="Ovreas L."/>
            <person name="Rohde M."/>
            <person name="Galperin M.Y."/>
            <person name="Jogler C."/>
        </authorList>
    </citation>
    <scope>NUCLEOTIDE SEQUENCE [LARGE SCALE GENOMIC DNA]</scope>
    <source>
        <strain evidence="5 6">OJF2</strain>
    </source>
</reference>
<dbReference type="PANTHER" id="PTHR30053:SF14">
    <property type="entry name" value="TRANSLATION ELONGATION FACTOR KOW-LIKE DOMAIN-CONTAINING PROTEIN"/>
    <property type="match status" value="1"/>
</dbReference>
<dbReference type="SUPFAM" id="SSF50104">
    <property type="entry name" value="Translation proteins SH3-like domain"/>
    <property type="match status" value="1"/>
</dbReference>
<evidence type="ECO:0000313" key="6">
    <source>
        <dbReference type="Proteomes" id="UP000324233"/>
    </source>
</evidence>
<dbReference type="InterPro" id="IPR011897">
    <property type="entry name" value="Transl_elong_p-like_YeiP"/>
</dbReference>
<dbReference type="GO" id="GO:0005829">
    <property type="term" value="C:cytosol"/>
    <property type="evidence" value="ECO:0007669"/>
    <property type="project" value="UniProtKB-ARBA"/>
</dbReference>
<feature type="domain" description="Elongation factor P C-terminal" evidence="3">
    <location>
        <begin position="132"/>
        <end position="187"/>
    </location>
</feature>